<dbReference type="AlphaFoldDB" id="A0A9Q2W627"/>
<dbReference type="RefSeq" id="WP_214563548.1">
    <property type="nucleotide sequence ID" value="NZ_JAHEWX010000024.1"/>
</dbReference>
<keyword evidence="1" id="KW-0472">Membrane</keyword>
<dbReference type="Proteomes" id="UP000709437">
    <property type="component" value="Unassembled WGS sequence"/>
</dbReference>
<proteinExistence type="predicted"/>
<dbReference type="EMBL" id="JAHEWX010000024">
    <property type="protein sequence ID" value="MBT1543147.1"/>
    <property type="molecule type" value="Genomic_DNA"/>
</dbReference>
<keyword evidence="1" id="KW-0812">Transmembrane</keyword>
<evidence type="ECO:0000313" key="2">
    <source>
        <dbReference type="EMBL" id="MBT1543147.1"/>
    </source>
</evidence>
<reference evidence="2" key="1">
    <citation type="submission" date="2021-05" db="EMBL/GenBank/DDBJ databases">
        <title>Whole genome sequence of Curtobacterium flaccumfaciens pv. flaccumfaciens strain CFBP 3417.</title>
        <authorList>
            <person name="Osdaghi E."/>
            <person name="Taghouti G."/>
            <person name="Portier P."/>
            <person name="Fazliarab A."/>
            <person name="Taghavi S.M."/>
            <person name="Briand M."/>
            <person name="Le-Saux M."/>
            <person name="Jacques M.-A."/>
        </authorList>
    </citation>
    <scope>NUCLEOTIDE SEQUENCE</scope>
    <source>
        <strain evidence="2">CFBP 3417</strain>
    </source>
</reference>
<keyword evidence="1" id="KW-1133">Transmembrane helix</keyword>
<gene>
    <name evidence="2" type="ORF">KK103_15395</name>
</gene>
<feature type="transmembrane region" description="Helical" evidence="1">
    <location>
        <begin position="20"/>
        <end position="36"/>
    </location>
</feature>
<name>A0A9Q2W627_9MICO</name>
<accession>A0A9Q2W627</accession>
<evidence type="ECO:0000313" key="3">
    <source>
        <dbReference type="Proteomes" id="UP000709437"/>
    </source>
</evidence>
<protein>
    <submittedName>
        <fullName evidence="2">Uncharacterized protein</fullName>
    </submittedName>
</protein>
<evidence type="ECO:0000256" key="1">
    <source>
        <dbReference type="SAM" id="Phobius"/>
    </source>
</evidence>
<sequence length="194" mass="21266">MEDDTLEGRAARRRRTVKNLVIGTVFMTVFVLIVAACQGHRPYIASDAVATQQDERTVAVVNAFMEANGGLSQWKDYYDEGESRPAPFGELTGDSVCSNADVLGFTTGDAGIRREVNLSSTSAVTPRTVLDNAERVWTRYDISRRGDDRGRSTWTQVRFSGGRTSPTVYVSYAGDDPDAKVNMLVLAASVCREL</sequence>
<comment type="caution">
    <text evidence="2">The sequence shown here is derived from an EMBL/GenBank/DDBJ whole genome shotgun (WGS) entry which is preliminary data.</text>
</comment>
<organism evidence="2 3">
    <name type="scientific">Curtobacterium flaccumfaciens pv. flaccumfaciens</name>
    <dbReference type="NCBI Taxonomy" id="138532"/>
    <lineage>
        <taxon>Bacteria</taxon>
        <taxon>Bacillati</taxon>
        <taxon>Actinomycetota</taxon>
        <taxon>Actinomycetes</taxon>
        <taxon>Micrococcales</taxon>
        <taxon>Microbacteriaceae</taxon>
        <taxon>Curtobacterium</taxon>
    </lineage>
</organism>